<keyword evidence="3" id="KW-0675">Receptor</keyword>
<keyword evidence="1 2" id="KW-0732">Signal</keyword>
<evidence type="ECO:0000256" key="2">
    <source>
        <dbReference type="SAM" id="SignalP"/>
    </source>
</evidence>
<feature type="signal peptide" evidence="2">
    <location>
        <begin position="1"/>
        <end position="28"/>
    </location>
</feature>
<sequence>MSVSRYLPFARGILLGVAIAMVSSSASAQKREFSFAYDQPKNSGYGIGAEMFNKKLTELSKGTLSINQYPGAQLGTEAQTLQKVQTGDIDFVMLSTANASTAQPESGVFSLHYIFRDEAHAIKVLGDPAVIAAMKELYAAKMKGAHMLGLGSQGLRHMYGKKPVQAVADLKGVKVRVQATVTEDTLFPAYGAQVVHMPFGEVYTSLQTGVVDMAENGINNYLVNKHYEPAPVLSLTEHEANNAALFVSDKVWSSLSDEQKKWVQAAADEVSRNEPTAAFKLEHEAQAKLEKIGVKVVKTVDKSGFMAISKPIQDKLASDLGPNAVKVLGMVRNVQ</sequence>
<dbReference type="InterPro" id="IPR038404">
    <property type="entry name" value="TRAP_DctP_sf"/>
</dbReference>
<protein>
    <submittedName>
        <fullName evidence="3">Tripartite ATP-independent transporter DctP family solute receptor</fullName>
    </submittedName>
</protein>
<dbReference type="Proteomes" id="UP001364224">
    <property type="component" value="Unassembled WGS sequence"/>
</dbReference>
<dbReference type="Pfam" id="PF03480">
    <property type="entry name" value="DctP"/>
    <property type="match status" value="1"/>
</dbReference>
<name>A0ABU8BL74_9BRAD</name>
<dbReference type="RefSeq" id="WP_334487226.1">
    <property type="nucleotide sequence ID" value="NZ_JAZHRV010000001.1"/>
</dbReference>
<dbReference type="NCBIfam" id="NF037995">
    <property type="entry name" value="TRAP_S1"/>
    <property type="match status" value="1"/>
</dbReference>
<dbReference type="Gene3D" id="3.40.190.170">
    <property type="entry name" value="Bacterial extracellular solute-binding protein, family 7"/>
    <property type="match status" value="1"/>
</dbReference>
<comment type="caution">
    <text evidence="3">The sequence shown here is derived from an EMBL/GenBank/DDBJ whole genome shotgun (WGS) entry which is preliminary data.</text>
</comment>
<keyword evidence="4" id="KW-1185">Reference proteome</keyword>
<gene>
    <name evidence="3" type="ORF">V1286_006816</name>
</gene>
<evidence type="ECO:0000313" key="4">
    <source>
        <dbReference type="Proteomes" id="UP001364224"/>
    </source>
</evidence>
<evidence type="ECO:0000313" key="3">
    <source>
        <dbReference type="EMBL" id="MEH2559287.1"/>
    </source>
</evidence>
<dbReference type="EMBL" id="JAZHRV010000001">
    <property type="protein sequence ID" value="MEH2559287.1"/>
    <property type="molecule type" value="Genomic_DNA"/>
</dbReference>
<organism evidence="3 4">
    <name type="scientific">Bradyrhizobium algeriense</name>
    <dbReference type="NCBI Taxonomy" id="634784"/>
    <lineage>
        <taxon>Bacteria</taxon>
        <taxon>Pseudomonadati</taxon>
        <taxon>Pseudomonadota</taxon>
        <taxon>Alphaproteobacteria</taxon>
        <taxon>Hyphomicrobiales</taxon>
        <taxon>Nitrobacteraceae</taxon>
        <taxon>Bradyrhizobium</taxon>
    </lineage>
</organism>
<dbReference type="SUPFAM" id="SSF53850">
    <property type="entry name" value="Periplasmic binding protein-like II"/>
    <property type="match status" value="1"/>
</dbReference>
<dbReference type="InterPro" id="IPR004682">
    <property type="entry name" value="TRAP_DctP"/>
</dbReference>
<feature type="chain" id="PRO_5045215617" evidence="2">
    <location>
        <begin position="29"/>
        <end position="335"/>
    </location>
</feature>
<reference evidence="3 4" key="1">
    <citation type="submission" date="2024-02" db="EMBL/GenBank/DDBJ databases">
        <title>Adaptive strategies in a cosmopolitan and abundant soil bacterium.</title>
        <authorList>
            <person name="Carini P."/>
        </authorList>
    </citation>
    <scope>NUCLEOTIDE SEQUENCE [LARGE SCALE GENOMIC DNA]</scope>
    <source>
        <strain evidence="3 4">AZCC 1608</strain>
    </source>
</reference>
<evidence type="ECO:0000256" key="1">
    <source>
        <dbReference type="ARBA" id="ARBA00022729"/>
    </source>
</evidence>
<accession>A0ABU8BL74</accession>
<dbReference type="CDD" id="cd13603">
    <property type="entry name" value="PBP2_TRAP_Siap_TeaA_like"/>
    <property type="match status" value="1"/>
</dbReference>
<dbReference type="PANTHER" id="PTHR33376">
    <property type="match status" value="1"/>
</dbReference>
<dbReference type="PANTHER" id="PTHR33376:SF2">
    <property type="entry name" value="DICARBOXYLATE-BINDING PERIPLASMIC PROTEIN"/>
    <property type="match status" value="1"/>
</dbReference>
<dbReference type="NCBIfam" id="TIGR00787">
    <property type="entry name" value="dctP"/>
    <property type="match status" value="1"/>
</dbReference>
<dbReference type="InterPro" id="IPR018389">
    <property type="entry name" value="DctP_fam"/>
</dbReference>
<proteinExistence type="predicted"/>